<evidence type="ECO:0000313" key="1">
    <source>
        <dbReference type="EMBL" id="OAO96592.1"/>
    </source>
</evidence>
<reference evidence="2" key="1">
    <citation type="journal article" date="2016" name="Proc. Natl. Acad. Sci. U.S.A.">
        <title>Chromosome-level assembly of Arabidopsis thaliana Ler reveals the extent of translocation and inversion polymorphisms.</title>
        <authorList>
            <person name="Zapata L."/>
            <person name="Ding J."/>
            <person name="Willing E.M."/>
            <person name="Hartwig B."/>
            <person name="Bezdan D."/>
            <person name="Jiao W.B."/>
            <person name="Patel V."/>
            <person name="Velikkakam James G."/>
            <person name="Koornneef M."/>
            <person name="Ossowski S."/>
            <person name="Schneeberger K."/>
        </authorList>
    </citation>
    <scope>NUCLEOTIDE SEQUENCE [LARGE SCALE GENOMIC DNA]</scope>
    <source>
        <strain evidence="2">cv. Landsberg erecta</strain>
    </source>
</reference>
<proteinExistence type="predicted"/>
<dbReference type="AlphaFoldDB" id="A0A178UUS1"/>
<organism evidence="1 2">
    <name type="scientific">Arabidopsis thaliana</name>
    <name type="common">Mouse-ear cress</name>
    <dbReference type="NCBI Taxonomy" id="3702"/>
    <lineage>
        <taxon>Eukaryota</taxon>
        <taxon>Viridiplantae</taxon>
        <taxon>Streptophyta</taxon>
        <taxon>Embryophyta</taxon>
        <taxon>Tracheophyta</taxon>
        <taxon>Spermatophyta</taxon>
        <taxon>Magnoliopsida</taxon>
        <taxon>eudicotyledons</taxon>
        <taxon>Gunneridae</taxon>
        <taxon>Pentapetalae</taxon>
        <taxon>rosids</taxon>
        <taxon>malvids</taxon>
        <taxon>Brassicales</taxon>
        <taxon>Brassicaceae</taxon>
        <taxon>Camelineae</taxon>
        <taxon>Arabidopsis</taxon>
    </lineage>
</organism>
<dbReference type="EMBL" id="LUHQ01000004">
    <property type="protein sequence ID" value="OAO96592.1"/>
    <property type="molecule type" value="Genomic_DNA"/>
</dbReference>
<protein>
    <submittedName>
        <fullName evidence="1">Uncharacterized protein</fullName>
    </submittedName>
</protein>
<accession>A0A178UUS1</accession>
<name>A0A178UUS1_ARATH</name>
<gene>
    <name evidence="1" type="ordered locus">AXX17_At4g18150</name>
</gene>
<evidence type="ECO:0000313" key="2">
    <source>
        <dbReference type="Proteomes" id="UP000078284"/>
    </source>
</evidence>
<sequence>MIEMERLTFWAMEAAGSDTGLSMARAFVSRCKPVFAMLNRWQWIVPVLGKRFDPSPSRFDRLTIRFSPR</sequence>
<dbReference type="Proteomes" id="UP000078284">
    <property type="component" value="Chromosome 4"/>
</dbReference>
<comment type="caution">
    <text evidence="1">The sequence shown here is derived from an EMBL/GenBank/DDBJ whole genome shotgun (WGS) entry which is preliminary data.</text>
</comment>